<dbReference type="GeneID" id="74303953"/>
<name>A0A5N5UNM9_MYCPH</name>
<feature type="domain" description="SnoaL-like" evidence="1">
    <location>
        <begin position="4"/>
        <end position="125"/>
    </location>
</feature>
<dbReference type="Gene3D" id="3.10.450.50">
    <property type="match status" value="1"/>
</dbReference>
<dbReference type="RefSeq" id="WP_003890581.1">
    <property type="nucleotide sequence ID" value="NZ_ANBO01000041.1"/>
</dbReference>
<dbReference type="EMBL" id="ANBP01000056">
    <property type="protein sequence ID" value="KAB7750958.1"/>
    <property type="molecule type" value="Genomic_DNA"/>
</dbReference>
<proteinExistence type="predicted"/>
<reference evidence="2 3" key="1">
    <citation type="submission" date="2012-10" db="EMBL/GenBank/DDBJ databases">
        <title>The draft sequence of the Mycobacterium pheli genome.</title>
        <authorList>
            <person name="Pettersson B.M.F."/>
            <person name="Das S."/>
            <person name="Dasgupta S."/>
            <person name="Bhattacharya A."/>
            <person name="Kirsebom L.A."/>
        </authorList>
    </citation>
    <scope>NUCLEOTIDE SEQUENCE [LARGE SCALE GENOMIC DNA]</scope>
    <source>
        <strain evidence="2 3">CCUG 21000</strain>
    </source>
</reference>
<dbReference type="Pfam" id="PF13577">
    <property type="entry name" value="SnoaL_4"/>
    <property type="match status" value="1"/>
</dbReference>
<dbReference type="InterPro" id="IPR037401">
    <property type="entry name" value="SnoaL-like"/>
</dbReference>
<protein>
    <submittedName>
        <fullName evidence="2">Polyketide cyclase</fullName>
    </submittedName>
</protein>
<dbReference type="SUPFAM" id="SSF54427">
    <property type="entry name" value="NTF2-like"/>
    <property type="match status" value="1"/>
</dbReference>
<sequence>MDVDKAQIAEVLVRCATGIDTKDWPLFRACWTDEVDVDYGDLGTYTDADAYAALVEQIHGGMGPTYHRLSNIAVDVDGDRATARSYVHAVLQGAPGDDNSWIEALGHYDDELVRTADGWRLTKRTTHMARIRNGS</sequence>
<dbReference type="InterPro" id="IPR032710">
    <property type="entry name" value="NTF2-like_dom_sf"/>
</dbReference>
<dbReference type="AlphaFoldDB" id="A0A5N5UNM9"/>
<keyword evidence="3" id="KW-1185">Reference proteome</keyword>
<organism evidence="2 3">
    <name type="scientific">Mycolicibacterium phlei DSM 43239 = CCUG 21000</name>
    <dbReference type="NCBI Taxonomy" id="1226750"/>
    <lineage>
        <taxon>Bacteria</taxon>
        <taxon>Bacillati</taxon>
        <taxon>Actinomycetota</taxon>
        <taxon>Actinomycetes</taxon>
        <taxon>Mycobacteriales</taxon>
        <taxon>Mycobacteriaceae</taxon>
        <taxon>Mycolicibacterium</taxon>
    </lineage>
</organism>
<evidence type="ECO:0000313" key="2">
    <source>
        <dbReference type="EMBL" id="KAB7750958.1"/>
    </source>
</evidence>
<dbReference type="Proteomes" id="UP000325690">
    <property type="component" value="Unassembled WGS sequence"/>
</dbReference>
<comment type="caution">
    <text evidence="2">The sequence shown here is derived from an EMBL/GenBank/DDBJ whole genome shotgun (WGS) entry which is preliminary data.</text>
</comment>
<accession>A0A5N5UNM9</accession>
<gene>
    <name evidence="2" type="ORF">MPHL21000_25355</name>
</gene>
<evidence type="ECO:0000313" key="3">
    <source>
        <dbReference type="Proteomes" id="UP000325690"/>
    </source>
</evidence>
<evidence type="ECO:0000259" key="1">
    <source>
        <dbReference type="Pfam" id="PF13577"/>
    </source>
</evidence>